<sequence>MKRFLILFIAVWALTSCRKTEVQELFDASPEARAGERLAELQDKLVSGVNGWKGVLTTSLGGGYSFYVKFNEDNTIQMLSDINSTTSGTMKASTYRTKWVMDASLIFDTYNYISLLSDPGAKVLGATAANGLQSDVEFEYVRSSQDSVFLKGKRYKNNFVLTRLSEDEEQTFINSYTSVISDNTSLISAIKFPYIQLDGIQNKISFVVDNNSKKVSAEFMGSDGEVNSLVGKFGFDIYGFTFPIAMQVGTSNFINGVIKDNKLLLIDVEGKQTEVKSNDVPILPILTTFGYNKANKRITSDAIPGVTANVHIFNKVRELFTASGRNITSMYFAFTNSTTAIFYIGYNSGASAFVASASYQYTQDGNKLKLKRIGIDGGNNWNTRAVQVAPVDNLFGTGDEREFLIDWVSSQNATIVYPIAGIISASNPLNMLYGKLGN</sequence>
<evidence type="ECO:0000313" key="1">
    <source>
        <dbReference type="EMBL" id="TWI16468.1"/>
    </source>
</evidence>
<comment type="caution">
    <text evidence="1">The sequence shown here is derived from an EMBL/GenBank/DDBJ whole genome shotgun (WGS) entry which is preliminary data.</text>
</comment>
<reference evidence="1 2" key="1">
    <citation type="journal article" date="2015" name="Stand. Genomic Sci.">
        <title>Genomic Encyclopedia of Bacterial and Archaeal Type Strains, Phase III: the genomes of soil and plant-associated and newly described type strains.</title>
        <authorList>
            <person name="Whitman W.B."/>
            <person name="Woyke T."/>
            <person name="Klenk H.P."/>
            <person name="Zhou Y."/>
            <person name="Lilburn T.G."/>
            <person name="Beck B.J."/>
            <person name="De Vos P."/>
            <person name="Vandamme P."/>
            <person name="Eisen J.A."/>
            <person name="Garrity G."/>
            <person name="Hugenholtz P."/>
            <person name="Kyrpides N.C."/>
        </authorList>
    </citation>
    <scope>NUCLEOTIDE SEQUENCE [LARGE SCALE GENOMIC DNA]</scope>
    <source>
        <strain evidence="1 2">CGMCC 1.6855</strain>
    </source>
</reference>
<dbReference type="Pfam" id="PF14135">
    <property type="entry name" value="DUF4302"/>
    <property type="match status" value="1"/>
</dbReference>
<proteinExistence type="predicted"/>
<dbReference type="EMBL" id="VLKR01000029">
    <property type="protein sequence ID" value="TWI16468.1"/>
    <property type="molecule type" value="Genomic_DNA"/>
</dbReference>
<gene>
    <name evidence="1" type="ORF">IQ31_04312</name>
</gene>
<evidence type="ECO:0000313" key="2">
    <source>
        <dbReference type="Proteomes" id="UP000315908"/>
    </source>
</evidence>
<protein>
    <submittedName>
        <fullName evidence="1">Uncharacterized protein DUF4302</fullName>
    </submittedName>
</protein>
<organism evidence="1 2">
    <name type="scientific">Sphingobacterium siyangense</name>
    <dbReference type="NCBI Taxonomy" id="459529"/>
    <lineage>
        <taxon>Bacteria</taxon>
        <taxon>Pseudomonadati</taxon>
        <taxon>Bacteroidota</taxon>
        <taxon>Sphingobacteriia</taxon>
        <taxon>Sphingobacteriales</taxon>
        <taxon>Sphingobacteriaceae</taxon>
        <taxon>Sphingobacterium</taxon>
    </lineage>
</organism>
<dbReference type="PROSITE" id="PS51257">
    <property type="entry name" value="PROKAR_LIPOPROTEIN"/>
    <property type="match status" value="1"/>
</dbReference>
<accession>A0A562M9H1</accession>
<dbReference type="Proteomes" id="UP000315908">
    <property type="component" value="Unassembled WGS sequence"/>
</dbReference>
<dbReference type="AlphaFoldDB" id="A0A562M9H1"/>
<dbReference type="InterPro" id="IPR025396">
    <property type="entry name" value="DUF4302"/>
</dbReference>
<name>A0A562M9H1_9SPHI</name>